<keyword evidence="3" id="KW-0969">Cilium</keyword>
<feature type="coiled-coil region" evidence="1">
    <location>
        <begin position="62"/>
        <end position="107"/>
    </location>
</feature>
<proteinExistence type="predicted"/>
<dbReference type="Proteomes" id="UP000485058">
    <property type="component" value="Unassembled WGS sequence"/>
</dbReference>
<keyword evidence="4" id="KW-1185">Reference proteome</keyword>
<organism evidence="3 4">
    <name type="scientific">Haematococcus lacustris</name>
    <name type="common">Green alga</name>
    <name type="synonym">Haematococcus pluvialis</name>
    <dbReference type="NCBI Taxonomy" id="44745"/>
    <lineage>
        <taxon>Eukaryota</taxon>
        <taxon>Viridiplantae</taxon>
        <taxon>Chlorophyta</taxon>
        <taxon>core chlorophytes</taxon>
        <taxon>Chlorophyceae</taxon>
        <taxon>CS clade</taxon>
        <taxon>Chlamydomonadales</taxon>
        <taxon>Haematococcaceae</taxon>
        <taxon>Haematococcus</taxon>
    </lineage>
</organism>
<feature type="region of interest" description="Disordered" evidence="2">
    <location>
        <begin position="438"/>
        <end position="503"/>
    </location>
</feature>
<keyword evidence="3" id="KW-0282">Flagellum</keyword>
<feature type="non-terminal residue" evidence="3">
    <location>
        <position position="503"/>
    </location>
</feature>
<dbReference type="EMBL" id="BLLF01003826">
    <property type="protein sequence ID" value="GFH28309.1"/>
    <property type="molecule type" value="Genomic_DNA"/>
</dbReference>
<sequence length="503" mass="54428">MASHAQLEMLGRKDSLLEAPPLVAPAGRLPPISGAVPAAPFARQPVPWEKEGLEHIKIQSILKNLRHELASCQRQREVEIRTKDAQIADLRRLLEMQREEGEKQKAEIKSLHRSLKDYQVSDGHQQRALAKTANNSDVIIRSLRNKISNAEVTHARAMSMAAEALDSARRERMACALGLAAISFQAVSGLCGYGAESALAEGSEPLPRHAGIWTQLHFTLDDKGNLAAHSRNPGSYLRPFDRDGARAVAALAAQVARLHRQRALYRQRAYESVEQLKRLQGLLDSIDMDFTVVNMLVDVVANEAEQVAAACGLPPLLSKDSTEMPAGKISERLGVMYQLLTALAAEVLLADRERHSQRAYLAAMCPGADLQDESTSPASGQARLRQRQEALQGYQQQVLDAVGQPVLGSYSSMLARVHAACQAAQAVEAASIRGLQKGLSSGGARSTSPHSYRVSRSTLRTSGANTPARQSPSPQRSWASVGSSGKIGPAADTQARPRPDQLA</sequence>
<evidence type="ECO:0000256" key="2">
    <source>
        <dbReference type="SAM" id="MobiDB-lite"/>
    </source>
</evidence>
<comment type="caution">
    <text evidence="3">The sequence shown here is derived from an EMBL/GenBank/DDBJ whole genome shotgun (WGS) entry which is preliminary data.</text>
</comment>
<gene>
    <name evidence="3" type="ORF">HaLaN_26783</name>
</gene>
<evidence type="ECO:0000256" key="1">
    <source>
        <dbReference type="SAM" id="Coils"/>
    </source>
</evidence>
<feature type="compositionally biased region" description="Polar residues" evidence="2">
    <location>
        <begin position="443"/>
        <end position="483"/>
    </location>
</feature>
<reference evidence="3 4" key="1">
    <citation type="submission" date="2020-02" db="EMBL/GenBank/DDBJ databases">
        <title>Draft genome sequence of Haematococcus lacustris strain NIES-144.</title>
        <authorList>
            <person name="Morimoto D."/>
            <person name="Nakagawa S."/>
            <person name="Yoshida T."/>
            <person name="Sawayama S."/>
        </authorList>
    </citation>
    <scope>NUCLEOTIDE SEQUENCE [LARGE SCALE GENOMIC DNA]</scope>
    <source>
        <strain evidence="3 4">NIES-144</strain>
    </source>
</reference>
<protein>
    <submittedName>
        <fullName evidence="3">Flagellar associated protein</fullName>
    </submittedName>
</protein>
<accession>A0A6A0A6V8</accession>
<name>A0A6A0A6V8_HAELA</name>
<keyword evidence="3" id="KW-0966">Cell projection</keyword>
<dbReference type="AlphaFoldDB" id="A0A6A0A6V8"/>
<evidence type="ECO:0000313" key="4">
    <source>
        <dbReference type="Proteomes" id="UP000485058"/>
    </source>
</evidence>
<keyword evidence="1" id="KW-0175">Coiled coil</keyword>
<evidence type="ECO:0000313" key="3">
    <source>
        <dbReference type="EMBL" id="GFH28309.1"/>
    </source>
</evidence>